<keyword evidence="3" id="KW-1185">Reference proteome</keyword>
<dbReference type="InterPro" id="IPR014729">
    <property type="entry name" value="Rossmann-like_a/b/a_fold"/>
</dbReference>
<evidence type="ECO:0000259" key="1">
    <source>
        <dbReference type="Pfam" id="PF00733"/>
    </source>
</evidence>
<proteinExistence type="predicted"/>
<organism evidence="2 3">
    <name type="scientific">Streptomyces ziwulingensis</name>
    <dbReference type="NCBI Taxonomy" id="1045501"/>
    <lineage>
        <taxon>Bacteria</taxon>
        <taxon>Bacillati</taxon>
        <taxon>Actinomycetota</taxon>
        <taxon>Actinomycetes</taxon>
        <taxon>Kitasatosporales</taxon>
        <taxon>Streptomycetaceae</taxon>
        <taxon>Streptomyces</taxon>
    </lineage>
</organism>
<evidence type="ECO:0000313" key="2">
    <source>
        <dbReference type="EMBL" id="GAA4800216.1"/>
    </source>
</evidence>
<reference evidence="3" key="1">
    <citation type="journal article" date="2019" name="Int. J. Syst. Evol. Microbiol.">
        <title>The Global Catalogue of Microorganisms (GCM) 10K type strain sequencing project: providing services to taxonomists for standard genome sequencing and annotation.</title>
        <authorList>
            <consortium name="The Broad Institute Genomics Platform"/>
            <consortium name="The Broad Institute Genome Sequencing Center for Infectious Disease"/>
            <person name="Wu L."/>
            <person name="Ma J."/>
        </authorList>
    </citation>
    <scope>NUCLEOTIDE SEQUENCE [LARGE SCALE GENOMIC DNA]</scope>
    <source>
        <strain evidence="3">JCM 18081</strain>
    </source>
</reference>
<evidence type="ECO:0000313" key="3">
    <source>
        <dbReference type="Proteomes" id="UP001501265"/>
    </source>
</evidence>
<dbReference type="Pfam" id="PF00733">
    <property type="entry name" value="Asn_synthase"/>
    <property type="match status" value="1"/>
</dbReference>
<dbReference type="Proteomes" id="UP001501265">
    <property type="component" value="Unassembled WGS sequence"/>
</dbReference>
<name>A0ABP9BTJ0_9ACTN</name>
<comment type="caution">
    <text evidence="2">The sequence shown here is derived from an EMBL/GenBank/DDBJ whole genome shotgun (WGS) entry which is preliminary data.</text>
</comment>
<gene>
    <name evidence="2" type="ORF">GCM10023220_30750</name>
</gene>
<dbReference type="RefSeq" id="WP_345620149.1">
    <property type="nucleotide sequence ID" value="NZ_BAABIG010000025.1"/>
</dbReference>
<protein>
    <submittedName>
        <fullName evidence="2">Lasso peptide isopeptide bond-forming cyclase</fullName>
    </submittedName>
</protein>
<dbReference type="SUPFAM" id="SSF52402">
    <property type="entry name" value="Adenine nucleotide alpha hydrolases-like"/>
    <property type="match status" value="1"/>
</dbReference>
<dbReference type="InterPro" id="IPR001962">
    <property type="entry name" value="Asn_synthase"/>
</dbReference>
<dbReference type="Gene3D" id="3.40.50.620">
    <property type="entry name" value="HUPs"/>
    <property type="match status" value="2"/>
</dbReference>
<dbReference type="EMBL" id="BAABIG010000025">
    <property type="protein sequence ID" value="GAA4800216.1"/>
    <property type="molecule type" value="Genomic_DNA"/>
</dbReference>
<accession>A0ABP9BTJ0</accession>
<feature type="domain" description="Asparagine synthetase" evidence="1">
    <location>
        <begin position="206"/>
        <end position="593"/>
    </location>
</feature>
<sequence>MAFLVLPDREGARALLGDAAPAGARTVDHVSGRPWLVGDWAPDECTVVTAGTRRLVLLGAVRVDVTAAERALARAAAPHALDGFAASLPGCFHLAASFDGRCRVQGSLSTARHVFHTDVAGLTVAADAPHPLAALLGRGPDADVLAARLLTPLAPWPLSEDCVWPGVRALPLGSWLGLGPDGRHRIHRWWRAPEPHLPPHQAAVRVRQALRACVETRTRGRDTVSADLSGGMDSTTLCFLAGATGTRLVTHHWLPLDAANDDDRWAVRAAALLPGAAHLRLAPDEGPAWLEPLPGQYGPEDVLEGPLPWHRNRSRMEHTARRVAAEGSRLHLTGLGGDELFSPTPTYLWSLVRRRPVRGVATAARARALNRWHLRDTVRALADGRSFARTLTQMAARLQAPAPGPHEPPMGWSGHPRMPAWVTPGAADAVRGRLLRAAAGAEPLHPDRLQHQVLESVLLSGGALRQMRPAMRRADVSWEAPFLDDRVVEAALAVRIEDRAARDRYKPVLTAAMRPDVPAELLGRRTKGEFSAEIYAGLHGGRGALLELCDDLRLARLGLVDADALRRALLAPKPETRHLSPLINTLACEAWLRSPSADRPRRQPAGDPR</sequence>